<dbReference type="GO" id="GO:0009253">
    <property type="term" value="P:peptidoglycan catabolic process"/>
    <property type="evidence" value="ECO:0007669"/>
    <property type="project" value="InterPro"/>
</dbReference>
<gene>
    <name evidence="3" type="ORF">TPC1_11456</name>
</gene>
<dbReference type="InterPro" id="IPR017853">
    <property type="entry name" value="GH"/>
</dbReference>
<feature type="non-terminal residue" evidence="3">
    <location>
        <position position="1"/>
    </location>
</feature>
<dbReference type="InterPro" id="IPR002053">
    <property type="entry name" value="Glyco_hydro_25"/>
</dbReference>
<organism evidence="3">
    <name type="scientific">Trepomonas sp. PC1</name>
    <dbReference type="NCBI Taxonomy" id="1076344"/>
    <lineage>
        <taxon>Eukaryota</taxon>
        <taxon>Metamonada</taxon>
        <taxon>Diplomonadida</taxon>
        <taxon>Hexamitidae</taxon>
        <taxon>Hexamitinae</taxon>
        <taxon>Trepomonas</taxon>
    </lineage>
</organism>
<proteinExistence type="inferred from homology"/>
<dbReference type="GO" id="GO:0007165">
    <property type="term" value="P:signal transduction"/>
    <property type="evidence" value="ECO:0007669"/>
    <property type="project" value="TreeGrafter"/>
</dbReference>
<dbReference type="Gene3D" id="3.20.20.80">
    <property type="entry name" value="Glycosidases"/>
    <property type="match status" value="1"/>
</dbReference>
<dbReference type="Pfam" id="PF01183">
    <property type="entry name" value="Glyco_hydro_25"/>
    <property type="match status" value="1"/>
</dbReference>
<dbReference type="AlphaFoldDB" id="A0A146KHB9"/>
<dbReference type="GO" id="GO:0016998">
    <property type="term" value="P:cell wall macromolecule catabolic process"/>
    <property type="evidence" value="ECO:0007669"/>
    <property type="project" value="InterPro"/>
</dbReference>
<dbReference type="GO" id="GO:0003796">
    <property type="term" value="F:lysozyme activity"/>
    <property type="evidence" value="ECO:0007669"/>
    <property type="project" value="InterPro"/>
</dbReference>
<comment type="similarity">
    <text evidence="1">Belongs to the glycosyl hydrolase 25 family.</text>
</comment>
<dbReference type="InterPro" id="IPR051595">
    <property type="entry name" value="GH25_Enzymes"/>
</dbReference>
<feature type="non-terminal residue" evidence="3">
    <location>
        <position position="215"/>
    </location>
</feature>
<name>A0A146KHB9_9EUKA</name>
<dbReference type="PROSITE" id="PS51904">
    <property type="entry name" value="GLYCOSYL_HYDROL_F25_2"/>
    <property type="match status" value="1"/>
</dbReference>
<evidence type="ECO:0000256" key="1">
    <source>
        <dbReference type="ARBA" id="ARBA00010646"/>
    </source>
</evidence>
<dbReference type="SUPFAM" id="SSF51445">
    <property type="entry name" value="(Trans)glycosidases"/>
    <property type="match status" value="1"/>
</dbReference>
<keyword evidence="2" id="KW-0732">Signal</keyword>
<evidence type="ECO:0000313" key="3">
    <source>
        <dbReference type="EMBL" id="JAP95528.1"/>
    </source>
</evidence>
<dbReference type="PANTHER" id="PTHR23208:SF36">
    <property type="entry name" value="LYSOZYME-RELATED"/>
    <property type="match status" value="1"/>
</dbReference>
<dbReference type="EMBL" id="GDID01001078">
    <property type="protein sequence ID" value="JAP95528.1"/>
    <property type="molecule type" value="Transcribed_RNA"/>
</dbReference>
<reference evidence="3" key="1">
    <citation type="submission" date="2015-07" db="EMBL/GenBank/DDBJ databases">
        <title>Adaptation to a free-living lifestyle via gene acquisitions in the diplomonad Trepomonas sp. PC1.</title>
        <authorList>
            <person name="Xu F."/>
            <person name="Jerlstrom-Hultqvist J."/>
            <person name="Kolisko M."/>
            <person name="Simpson A.G.B."/>
            <person name="Roger A.J."/>
            <person name="Svard S.G."/>
            <person name="Andersson J.O."/>
        </authorList>
    </citation>
    <scope>NUCLEOTIDE SEQUENCE</scope>
    <source>
        <strain evidence="3">PC1</strain>
    </source>
</reference>
<dbReference type="PANTHER" id="PTHR23208">
    <property type="entry name" value="LYSOZYME PROTEIN"/>
    <property type="match status" value="1"/>
</dbReference>
<protein>
    <submittedName>
        <fullName evidence="3">Lysozyme family protein</fullName>
    </submittedName>
</protein>
<evidence type="ECO:0000256" key="2">
    <source>
        <dbReference type="ARBA" id="ARBA00022729"/>
    </source>
</evidence>
<sequence length="215" mass="25016">SSICHQFRSQSTLHKMIFAYSLFTNGYDISYYEGLPSQSSFDCLYKNGMRFAIMEAQMGSTWVQNSIEQYHRAIKSGIKNVDFYIFPTKQKDPKQQVQDTIKKLQKAGVLNNNMVWLDIENHNLFYSSCQDNIAYVKKLLDGMTSMIGQKRVGIYSNWVQWEDIMCGSTEFKQYQIWYPHYDNKQTFSDFKSFGGFTKPSIKQYNGDQTICSITG</sequence>
<accession>A0A146KHB9</accession>